<gene>
    <name evidence="3" type="ORF">IMCC3135_20460</name>
</gene>
<dbReference type="Pfam" id="PF13938">
    <property type="entry name" value="DUF4213"/>
    <property type="match status" value="1"/>
</dbReference>
<dbReference type="Pfam" id="PF04016">
    <property type="entry name" value="DUF364"/>
    <property type="match status" value="1"/>
</dbReference>
<dbReference type="Gene3D" id="3.40.50.11590">
    <property type="match status" value="1"/>
</dbReference>
<dbReference type="InterPro" id="IPR007161">
    <property type="entry name" value="DUF364"/>
</dbReference>
<evidence type="ECO:0008006" key="5">
    <source>
        <dbReference type="Google" id="ProtNLM"/>
    </source>
</evidence>
<organism evidence="3 4">
    <name type="scientific">Granulosicoccus antarcticus IMCC3135</name>
    <dbReference type="NCBI Taxonomy" id="1192854"/>
    <lineage>
        <taxon>Bacteria</taxon>
        <taxon>Pseudomonadati</taxon>
        <taxon>Pseudomonadota</taxon>
        <taxon>Gammaproteobacteria</taxon>
        <taxon>Chromatiales</taxon>
        <taxon>Granulosicoccaceae</taxon>
        <taxon>Granulosicoccus</taxon>
    </lineage>
</organism>
<keyword evidence="4" id="KW-1185">Reference proteome</keyword>
<proteinExistence type="predicted"/>
<feature type="domain" description="DUF4213" evidence="2">
    <location>
        <begin position="43"/>
        <end position="107"/>
    </location>
</feature>
<reference evidence="3 4" key="1">
    <citation type="submission" date="2016-12" db="EMBL/GenBank/DDBJ databases">
        <authorList>
            <person name="Song W.-J."/>
            <person name="Kurnit D.M."/>
        </authorList>
    </citation>
    <scope>NUCLEOTIDE SEQUENCE [LARGE SCALE GENOMIC DNA]</scope>
    <source>
        <strain evidence="3 4">IMCC3135</strain>
    </source>
</reference>
<evidence type="ECO:0000313" key="4">
    <source>
        <dbReference type="Proteomes" id="UP000250079"/>
    </source>
</evidence>
<evidence type="ECO:0000259" key="2">
    <source>
        <dbReference type="Pfam" id="PF13938"/>
    </source>
</evidence>
<accession>A0A2Z2NSB5</accession>
<dbReference type="InterPro" id="IPR025251">
    <property type="entry name" value="DUF4213"/>
</dbReference>
<dbReference type="AlphaFoldDB" id="A0A2Z2NSB5"/>
<sequence length="285" mass="30969">MGTLYEALLEQLSIVDKAIELPAIQAFTFPPLPVDPNARQNNFAYLSLTDGSVGLTYVALDNALQELHSQHALLPKAGQSAMELAGLYRHSQGWKRALGLAAINAISQHLLSYSASVNAMPDNLQLLSPQTDERIGMVGYFARLVDPLRAKGIPVTVIELEESLLREEPGLEVTLDTSRLAGCSQVIITGTTLLNHSLDNILKHCHEADNVYLLGPSASCLPDALFAAGITHVGGFRVAQPELFKQRWSEAGRWRDAGERYFLTRDNYPGAASLIKTALGANELP</sequence>
<dbReference type="SUPFAM" id="SSF159713">
    <property type="entry name" value="Dhaf3308-like"/>
    <property type="match status" value="1"/>
</dbReference>
<name>A0A2Z2NSB5_9GAMM</name>
<evidence type="ECO:0000259" key="1">
    <source>
        <dbReference type="Pfam" id="PF04016"/>
    </source>
</evidence>
<dbReference type="RefSeq" id="WP_169727496.1">
    <property type="nucleotide sequence ID" value="NZ_CP018632.1"/>
</dbReference>
<feature type="domain" description="Putative heavy-metal chelation" evidence="1">
    <location>
        <begin position="124"/>
        <end position="256"/>
    </location>
</feature>
<evidence type="ECO:0000313" key="3">
    <source>
        <dbReference type="EMBL" id="ASJ74169.1"/>
    </source>
</evidence>
<dbReference type="KEGG" id="gai:IMCC3135_20460"/>
<dbReference type="Proteomes" id="UP000250079">
    <property type="component" value="Chromosome"/>
</dbReference>
<dbReference type="EMBL" id="CP018632">
    <property type="protein sequence ID" value="ASJ74169.1"/>
    <property type="molecule type" value="Genomic_DNA"/>
</dbReference>
<protein>
    <recommendedName>
        <fullName evidence="5">Heavy-metal chelation domain-containing protein</fullName>
    </recommendedName>
</protein>